<organism evidence="1 2">
    <name type="scientific">Colletotrichum gloeosporioides (strain Cg-14)</name>
    <name type="common">Anthracnose fungus</name>
    <name type="synonym">Glomerella cingulata</name>
    <dbReference type="NCBI Taxonomy" id="1237896"/>
    <lineage>
        <taxon>Eukaryota</taxon>
        <taxon>Fungi</taxon>
        <taxon>Dikarya</taxon>
        <taxon>Ascomycota</taxon>
        <taxon>Pezizomycotina</taxon>
        <taxon>Sordariomycetes</taxon>
        <taxon>Hypocreomycetidae</taxon>
        <taxon>Glomerellales</taxon>
        <taxon>Glomerellaceae</taxon>
        <taxon>Colletotrichum</taxon>
        <taxon>Colletotrichum gloeosporioides species complex</taxon>
    </lineage>
</organism>
<dbReference type="EMBL" id="AMYD01003056">
    <property type="protein sequence ID" value="EQB47203.1"/>
    <property type="molecule type" value="Genomic_DNA"/>
</dbReference>
<gene>
    <name evidence="1" type="ORF">CGLO_13678</name>
</gene>
<evidence type="ECO:0000313" key="2">
    <source>
        <dbReference type="Proteomes" id="UP000015530"/>
    </source>
</evidence>
<dbReference type="Proteomes" id="UP000015530">
    <property type="component" value="Unassembled WGS sequence"/>
</dbReference>
<comment type="caution">
    <text evidence="1">The sequence shown here is derived from an EMBL/GenBank/DDBJ whole genome shotgun (WGS) entry which is preliminary data.</text>
</comment>
<protein>
    <submittedName>
        <fullName evidence="1">Uncharacterized protein</fullName>
    </submittedName>
</protein>
<dbReference type="HOGENOM" id="CLU_3368445_0_0_1"/>
<sequence length="35" mass="3769">MISINGNNVLIGRVGFLESLLFIIHTVKGTNDPDA</sequence>
<evidence type="ECO:0000313" key="1">
    <source>
        <dbReference type="EMBL" id="EQB47203.1"/>
    </source>
</evidence>
<accession>T0K356</accession>
<dbReference type="AlphaFoldDB" id="T0K356"/>
<reference evidence="2" key="1">
    <citation type="journal article" date="2013" name="Mol. Plant Microbe Interact.">
        <title>Global aspects of pacC regulation of pathogenicity genes in Colletotrichum gloeosporioides as revealed by transcriptome analysis.</title>
        <authorList>
            <person name="Alkan N."/>
            <person name="Meng X."/>
            <person name="Friedlander G."/>
            <person name="Reuveni E."/>
            <person name="Sukno S."/>
            <person name="Sherman A."/>
            <person name="Thon M."/>
            <person name="Fluhr R."/>
            <person name="Prusky D."/>
        </authorList>
    </citation>
    <scope>NUCLEOTIDE SEQUENCE [LARGE SCALE GENOMIC DNA]</scope>
    <source>
        <strain evidence="2">Cg-14</strain>
    </source>
</reference>
<proteinExistence type="predicted"/>
<name>T0K356_COLGC</name>